<dbReference type="InterPro" id="IPR008409">
    <property type="entry name" value="SPF27"/>
</dbReference>
<dbReference type="GO" id="GO:0000974">
    <property type="term" value="C:Prp19 complex"/>
    <property type="evidence" value="ECO:0007669"/>
    <property type="project" value="TreeGrafter"/>
</dbReference>
<sequence>MLHHGPSFQLSRVLLSTTMSDILLDSLPYYDNDLEEATGTLRQLANAEITKELQSVQRVGDDPRLPPPIQLFIKNPLLAAELERVERGEPLPPLDTTRHQLPAPEDQANATEEEWKKSLQNAKAQLEHQRRRQVNLSLLQSYGANSWKVHNFLLEEDAKRIEKAAETTKEQSTEVNRVRKNAQLTAGAQLTALENKWTDLISRNLQISMANLALEAEIESLRRQDAEMTV</sequence>
<comment type="subcellular location">
    <subcellularLocation>
        <location evidence="1">Nucleus</location>
    </subcellularLocation>
</comment>
<accession>A0A8H3HRT7</accession>
<dbReference type="GO" id="GO:0071011">
    <property type="term" value="C:precatalytic spliceosome"/>
    <property type="evidence" value="ECO:0007669"/>
    <property type="project" value="TreeGrafter"/>
</dbReference>
<dbReference type="AlphaFoldDB" id="A0A8H3HRT7"/>
<evidence type="ECO:0000256" key="4">
    <source>
        <dbReference type="ARBA" id="ARBA00022728"/>
    </source>
</evidence>
<evidence type="ECO:0000313" key="9">
    <source>
        <dbReference type="Proteomes" id="UP000663853"/>
    </source>
</evidence>
<gene>
    <name evidence="8" type="ORF">RDB_LOCUS166638</name>
</gene>
<reference evidence="8" key="1">
    <citation type="submission" date="2021-01" db="EMBL/GenBank/DDBJ databases">
        <authorList>
            <person name="Kaushik A."/>
        </authorList>
    </citation>
    <scope>NUCLEOTIDE SEQUENCE</scope>
    <source>
        <strain evidence="8">AG6-10EEA</strain>
    </source>
</reference>
<feature type="region of interest" description="Disordered" evidence="7">
    <location>
        <begin position="89"/>
        <end position="126"/>
    </location>
</feature>
<dbReference type="GO" id="GO:0008380">
    <property type="term" value="P:RNA splicing"/>
    <property type="evidence" value="ECO:0007669"/>
    <property type="project" value="UniProtKB-KW"/>
</dbReference>
<evidence type="ECO:0000313" key="8">
    <source>
        <dbReference type="EMBL" id="CAE6530275.1"/>
    </source>
</evidence>
<proteinExistence type="inferred from homology"/>
<dbReference type="Proteomes" id="UP000663853">
    <property type="component" value="Unassembled WGS sequence"/>
</dbReference>
<dbReference type="GO" id="GO:0071013">
    <property type="term" value="C:catalytic step 2 spliceosome"/>
    <property type="evidence" value="ECO:0007669"/>
    <property type="project" value="TreeGrafter"/>
</dbReference>
<name>A0A8H3HRT7_9AGAM</name>
<evidence type="ECO:0000256" key="1">
    <source>
        <dbReference type="ARBA" id="ARBA00004123"/>
    </source>
</evidence>
<comment type="caution">
    <text evidence="8">The sequence shown here is derived from an EMBL/GenBank/DDBJ whole genome shotgun (WGS) entry which is preliminary data.</text>
</comment>
<evidence type="ECO:0000256" key="6">
    <source>
        <dbReference type="ARBA" id="ARBA00023242"/>
    </source>
</evidence>
<dbReference type="Pfam" id="PF05700">
    <property type="entry name" value="BCAS2"/>
    <property type="match status" value="1"/>
</dbReference>
<dbReference type="PANTHER" id="PTHR13296:SF0">
    <property type="entry name" value="PRE-MRNA-SPLICING FACTOR SPF27"/>
    <property type="match status" value="1"/>
</dbReference>
<keyword evidence="5" id="KW-0508">mRNA splicing</keyword>
<protein>
    <recommendedName>
        <fullName evidence="10">Pre-mRNA-splicing factor SPF27</fullName>
    </recommendedName>
</protein>
<keyword evidence="3" id="KW-0507">mRNA processing</keyword>
<evidence type="ECO:0000256" key="2">
    <source>
        <dbReference type="ARBA" id="ARBA00010788"/>
    </source>
</evidence>
<evidence type="ECO:0000256" key="5">
    <source>
        <dbReference type="ARBA" id="ARBA00023187"/>
    </source>
</evidence>
<evidence type="ECO:0000256" key="7">
    <source>
        <dbReference type="SAM" id="MobiDB-lite"/>
    </source>
</evidence>
<dbReference type="EMBL" id="CAJMXA010003987">
    <property type="protein sequence ID" value="CAE6530275.1"/>
    <property type="molecule type" value="Genomic_DNA"/>
</dbReference>
<evidence type="ECO:0008006" key="10">
    <source>
        <dbReference type="Google" id="ProtNLM"/>
    </source>
</evidence>
<comment type="similarity">
    <text evidence="2">Belongs to the SPF27 family.</text>
</comment>
<evidence type="ECO:0000256" key="3">
    <source>
        <dbReference type="ARBA" id="ARBA00022664"/>
    </source>
</evidence>
<keyword evidence="4" id="KW-0747">Spliceosome</keyword>
<dbReference type="GO" id="GO:0006397">
    <property type="term" value="P:mRNA processing"/>
    <property type="evidence" value="ECO:0007669"/>
    <property type="project" value="UniProtKB-KW"/>
</dbReference>
<keyword evidence="6" id="KW-0539">Nucleus</keyword>
<dbReference type="PANTHER" id="PTHR13296">
    <property type="entry name" value="BCAS2 PROTEIN"/>
    <property type="match status" value="1"/>
</dbReference>
<organism evidence="8 9">
    <name type="scientific">Rhizoctonia solani</name>
    <dbReference type="NCBI Taxonomy" id="456999"/>
    <lineage>
        <taxon>Eukaryota</taxon>
        <taxon>Fungi</taxon>
        <taxon>Dikarya</taxon>
        <taxon>Basidiomycota</taxon>
        <taxon>Agaricomycotina</taxon>
        <taxon>Agaricomycetes</taxon>
        <taxon>Cantharellales</taxon>
        <taxon>Ceratobasidiaceae</taxon>
        <taxon>Rhizoctonia</taxon>
    </lineage>
</organism>